<organism evidence="1 2">
    <name type="scientific">Candidatus Nitronereus thalassa</name>
    <dbReference type="NCBI Taxonomy" id="3020898"/>
    <lineage>
        <taxon>Bacteria</taxon>
        <taxon>Pseudomonadati</taxon>
        <taxon>Nitrospirota</taxon>
        <taxon>Nitrospiria</taxon>
        <taxon>Nitrospirales</taxon>
        <taxon>Nitrospiraceae</taxon>
        <taxon>Candidatus Nitronereus</taxon>
    </lineage>
</organism>
<proteinExistence type="predicted"/>
<dbReference type="Pfam" id="PF13563">
    <property type="entry name" value="2_5_RNA_ligase2"/>
    <property type="match status" value="1"/>
</dbReference>
<dbReference type="PANTHER" id="PTHR28141:SF1">
    <property type="entry name" value="2',3'-CYCLIC-NUCLEOTIDE 3'-PHOSPHODIESTERASE"/>
    <property type="match status" value="1"/>
</dbReference>
<dbReference type="Gene3D" id="3.90.1140.10">
    <property type="entry name" value="Cyclic phosphodiesterase"/>
    <property type="match status" value="1"/>
</dbReference>
<evidence type="ECO:0000313" key="2">
    <source>
        <dbReference type="Proteomes" id="UP001250932"/>
    </source>
</evidence>
<dbReference type="SUPFAM" id="SSF55144">
    <property type="entry name" value="LigT-like"/>
    <property type="match status" value="1"/>
</dbReference>
<sequence>MAKYYLWLTPEGEAGHLLAQVIRQLSQQYQGPCFDPHITLLGELLGDESLFSERANLLGKKLCPISIELQGPAFEDEYFRCLYFKVRKNSEILDAREQGIDFFCQKLPLPFNPHVSVLYGLFPARVKEEIIAALPSDLPKKFIVEELKLVRAESLNPQDWYPVETIRLQGLSD</sequence>
<protein>
    <recommendedName>
        <fullName evidence="3">Cyclic phosphodiesterase-like protein</fullName>
    </recommendedName>
</protein>
<dbReference type="PANTHER" id="PTHR28141">
    <property type="entry name" value="2',3'-CYCLIC-NUCLEOTIDE 3'-PHOSPHODIESTERASE"/>
    <property type="match status" value="1"/>
</dbReference>
<accession>A0ABU3KCV1</accession>
<reference evidence="1 2" key="1">
    <citation type="journal article" date="2023" name="ISME J.">
        <title>Cultivation and genomic characterization of novel and ubiquitous marine nitrite-oxidizing bacteria from the Nitrospirales.</title>
        <authorList>
            <person name="Mueller A.J."/>
            <person name="Daebeler A."/>
            <person name="Herbold C.W."/>
            <person name="Kirkegaard R.H."/>
            <person name="Daims H."/>
        </authorList>
    </citation>
    <scope>NUCLEOTIDE SEQUENCE [LARGE SCALE GENOMIC DNA]</scope>
    <source>
        <strain evidence="1 2">EB</strain>
    </source>
</reference>
<gene>
    <name evidence="1" type="ORF">PPG34_17860</name>
</gene>
<dbReference type="InterPro" id="IPR009097">
    <property type="entry name" value="Cyclic_Pdiesterase"/>
</dbReference>
<dbReference type="RefSeq" id="WP_313834806.1">
    <property type="nucleotide sequence ID" value="NZ_JAQOUE010000002.1"/>
</dbReference>
<name>A0ABU3KCV1_9BACT</name>
<evidence type="ECO:0000313" key="1">
    <source>
        <dbReference type="EMBL" id="MDT7044221.1"/>
    </source>
</evidence>
<keyword evidence="2" id="KW-1185">Reference proteome</keyword>
<dbReference type="Proteomes" id="UP001250932">
    <property type="component" value="Unassembled WGS sequence"/>
</dbReference>
<comment type="caution">
    <text evidence="1">The sequence shown here is derived from an EMBL/GenBank/DDBJ whole genome shotgun (WGS) entry which is preliminary data.</text>
</comment>
<dbReference type="EMBL" id="JAQOUE010000002">
    <property type="protein sequence ID" value="MDT7044221.1"/>
    <property type="molecule type" value="Genomic_DNA"/>
</dbReference>
<evidence type="ECO:0008006" key="3">
    <source>
        <dbReference type="Google" id="ProtNLM"/>
    </source>
</evidence>
<dbReference type="InterPro" id="IPR012386">
    <property type="entry name" value="Cyclic-nucl_3Pdiesterase"/>
</dbReference>